<evidence type="ECO:0000256" key="1">
    <source>
        <dbReference type="SAM" id="Coils"/>
    </source>
</evidence>
<dbReference type="AlphaFoldDB" id="A0A8S3HHS6"/>
<feature type="non-terminal residue" evidence="3">
    <location>
        <position position="123"/>
    </location>
</feature>
<organism evidence="3 4">
    <name type="scientific">Rotaria magnacalcarata</name>
    <dbReference type="NCBI Taxonomy" id="392030"/>
    <lineage>
        <taxon>Eukaryota</taxon>
        <taxon>Metazoa</taxon>
        <taxon>Spiralia</taxon>
        <taxon>Gnathifera</taxon>
        <taxon>Rotifera</taxon>
        <taxon>Eurotatoria</taxon>
        <taxon>Bdelloidea</taxon>
        <taxon>Philodinida</taxon>
        <taxon>Philodinidae</taxon>
        <taxon>Rotaria</taxon>
    </lineage>
</organism>
<evidence type="ECO:0000256" key="2">
    <source>
        <dbReference type="SAM" id="MobiDB-lite"/>
    </source>
</evidence>
<evidence type="ECO:0000313" key="4">
    <source>
        <dbReference type="Proteomes" id="UP000676336"/>
    </source>
</evidence>
<keyword evidence="1" id="KW-0175">Coiled coil</keyword>
<comment type="caution">
    <text evidence="3">The sequence shown here is derived from an EMBL/GenBank/DDBJ whole genome shotgun (WGS) entry which is preliminary data.</text>
</comment>
<accession>A0A8S3HHS6</accession>
<sequence>LIESSSIRQRRHSAEDTDRKTSSLINIIKSHDKITDDTNHSKSTDELREIIRNQKKYIEQLQKRVRLHVPYIIQPAVLQKLTEQNKNLNLVINTYKNESNLLKNELKKFYKANKLKQLQLEQR</sequence>
<dbReference type="Proteomes" id="UP000676336">
    <property type="component" value="Unassembled WGS sequence"/>
</dbReference>
<dbReference type="EMBL" id="CAJOBI010319463">
    <property type="protein sequence ID" value="CAF5182685.1"/>
    <property type="molecule type" value="Genomic_DNA"/>
</dbReference>
<feature type="non-terminal residue" evidence="3">
    <location>
        <position position="1"/>
    </location>
</feature>
<reference evidence="3" key="1">
    <citation type="submission" date="2021-02" db="EMBL/GenBank/DDBJ databases">
        <authorList>
            <person name="Nowell W R."/>
        </authorList>
    </citation>
    <scope>NUCLEOTIDE SEQUENCE</scope>
</reference>
<evidence type="ECO:0000313" key="3">
    <source>
        <dbReference type="EMBL" id="CAF5182685.1"/>
    </source>
</evidence>
<feature type="region of interest" description="Disordered" evidence="2">
    <location>
        <begin position="1"/>
        <end position="22"/>
    </location>
</feature>
<protein>
    <submittedName>
        <fullName evidence="3">Uncharacterized protein</fullName>
    </submittedName>
</protein>
<name>A0A8S3HHS6_9BILA</name>
<gene>
    <name evidence="3" type="ORF">SMN809_LOCUS69436</name>
</gene>
<proteinExistence type="predicted"/>
<feature type="coiled-coil region" evidence="1">
    <location>
        <begin position="44"/>
        <end position="112"/>
    </location>
</feature>
<feature type="compositionally biased region" description="Basic and acidic residues" evidence="2">
    <location>
        <begin position="12"/>
        <end position="21"/>
    </location>
</feature>